<evidence type="ECO:0000313" key="4">
    <source>
        <dbReference type="Proteomes" id="UP000647587"/>
    </source>
</evidence>
<evidence type="ECO:0000259" key="2">
    <source>
        <dbReference type="PROSITE" id="PS51462"/>
    </source>
</evidence>
<name>A0ABQ2EYC0_9DEIO</name>
<feature type="domain" description="Nudix hydrolase" evidence="2">
    <location>
        <begin position="10"/>
        <end position="127"/>
    </location>
</feature>
<proteinExistence type="predicted"/>
<dbReference type="Proteomes" id="UP000647587">
    <property type="component" value="Unassembled WGS sequence"/>
</dbReference>
<dbReference type="Gene3D" id="3.40.50.150">
    <property type="entry name" value="Vaccinia Virus protein VP39"/>
    <property type="match status" value="1"/>
</dbReference>
<dbReference type="Pfam" id="PF00293">
    <property type="entry name" value="NUDIX"/>
    <property type="match status" value="1"/>
</dbReference>
<dbReference type="PANTHER" id="PTHR43167:SF1">
    <property type="entry name" value="PUTATIVE (AFU_ORTHOLOGUE AFUA_6G01830)-RELATED"/>
    <property type="match status" value="1"/>
</dbReference>
<dbReference type="InterPro" id="IPR000086">
    <property type="entry name" value="NUDIX_hydrolase_dom"/>
</dbReference>
<sequence length="319" mass="34244">MNFLDLSPSPERTGRACAWIEQDGRLLMAARDSGGWTLPGGGIHPEENPAQAAVREAWEECGAHAEVTGEPVILHSASGMASVCFPLRLISPELEPSPEGRPVAWIDPRVLPWADDVQLRQVLRARGETPQHLDLPPLVAQADAEGAKTGFDYGCSLEVGRLLRVLAASRPTGHLLELGTGLGTGATWLLAGMGRHAQLLTVENDPDRALTARKLLQHDSRAEVLHGDWTETLAHGPFDLIFADCAPAKRESAQLDRLVNALCPGGVLVLDNFTPPTRLPAAFHGGDATREALFGHTRLSCVEVQVSARECVLLATRCG</sequence>
<dbReference type="SUPFAM" id="SSF53335">
    <property type="entry name" value="S-adenosyl-L-methionine-dependent methyltransferases"/>
    <property type="match status" value="1"/>
</dbReference>
<dbReference type="PROSITE" id="PS00893">
    <property type="entry name" value="NUDIX_BOX"/>
    <property type="match status" value="1"/>
</dbReference>
<dbReference type="PANTHER" id="PTHR43167">
    <property type="entry name" value="PUTATIVE (AFU_ORTHOLOGUE AFUA_6G01830)-RELATED"/>
    <property type="match status" value="1"/>
</dbReference>
<accession>A0ABQ2EYC0</accession>
<dbReference type="CDD" id="cd02883">
    <property type="entry name" value="NUDIX_Hydrolase"/>
    <property type="match status" value="1"/>
</dbReference>
<dbReference type="SUPFAM" id="SSF55811">
    <property type="entry name" value="Nudix"/>
    <property type="match status" value="1"/>
</dbReference>
<evidence type="ECO:0000313" key="3">
    <source>
        <dbReference type="EMBL" id="GGK27773.1"/>
    </source>
</evidence>
<keyword evidence="1" id="KW-0378">Hydrolase</keyword>
<dbReference type="Pfam" id="PF13578">
    <property type="entry name" value="Methyltransf_24"/>
    <property type="match status" value="1"/>
</dbReference>
<dbReference type="PROSITE" id="PS51462">
    <property type="entry name" value="NUDIX"/>
    <property type="match status" value="1"/>
</dbReference>
<dbReference type="InterPro" id="IPR020084">
    <property type="entry name" value="NUDIX_hydrolase_CS"/>
</dbReference>
<comment type="caution">
    <text evidence="3">The sequence shown here is derived from an EMBL/GenBank/DDBJ whole genome shotgun (WGS) entry which is preliminary data.</text>
</comment>
<dbReference type="CDD" id="cd02440">
    <property type="entry name" value="AdoMet_MTases"/>
    <property type="match status" value="1"/>
</dbReference>
<dbReference type="InterPro" id="IPR029063">
    <property type="entry name" value="SAM-dependent_MTases_sf"/>
</dbReference>
<protein>
    <recommendedName>
        <fullName evidence="2">Nudix hydrolase domain-containing protein</fullName>
    </recommendedName>
</protein>
<keyword evidence="4" id="KW-1185">Reference proteome</keyword>
<dbReference type="EMBL" id="BMPP01000008">
    <property type="protein sequence ID" value="GGK27773.1"/>
    <property type="molecule type" value="Genomic_DNA"/>
</dbReference>
<dbReference type="InterPro" id="IPR015797">
    <property type="entry name" value="NUDIX_hydrolase-like_dom_sf"/>
</dbReference>
<dbReference type="Gene3D" id="3.90.79.10">
    <property type="entry name" value="Nucleoside Triphosphate Pyrophosphohydrolase"/>
    <property type="match status" value="1"/>
</dbReference>
<evidence type="ECO:0000256" key="1">
    <source>
        <dbReference type="ARBA" id="ARBA00022801"/>
    </source>
</evidence>
<dbReference type="RefSeq" id="WP_189008219.1">
    <property type="nucleotide sequence ID" value="NZ_BMPP01000008.1"/>
</dbReference>
<gene>
    <name evidence="3" type="ORF">GCM10008955_21940</name>
</gene>
<organism evidence="3 4">
    <name type="scientific">Deinococcus malanensis</name>
    <dbReference type="NCBI Taxonomy" id="1706855"/>
    <lineage>
        <taxon>Bacteria</taxon>
        <taxon>Thermotogati</taxon>
        <taxon>Deinococcota</taxon>
        <taxon>Deinococci</taxon>
        <taxon>Deinococcales</taxon>
        <taxon>Deinococcaceae</taxon>
        <taxon>Deinococcus</taxon>
    </lineage>
</organism>
<reference evidence="4" key="1">
    <citation type="journal article" date="2019" name="Int. J. Syst. Evol. Microbiol.">
        <title>The Global Catalogue of Microorganisms (GCM) 10K type strain sequencing project: providing services to taxonomists for standard genome sequencing and annotation.</title>
        <authorList>
            <consortium name="The Broad Institute Genomics Platform"/>
            <consortium name="The Broad Institute Genome Sequencing Center for Infectious Disease"/>
            <person name="Wu L."/>
            <person name="Ma J."/>
        </authorList>
    </citation>
    <scope>NUCLEOTIDE SEQUENCE [LARGE SCALE GENOMIC DNA]</scope>
    <source>
        <strain evidence="4">JCM 30331</strain>
    </source>
</reference>